<dbReference type="GO" id="GO:0043022">
    <property type="term" value="F:ribosome binding"/>
    <property type="evidence" value="ECO:0007669"/>
    <property type="project" value="InterPro"/>
</dbReference>
<evidence type="ECO:0000256" key="2">
    <source>
        <dbReference type="ARBA" id="ARBA00022517"/>
    </source>
</evidence>
<dbReference type="PANTHER" id="PTHR33692:SF1">
    <property type="entry name" value="RIBOSOME MATURATION FACTOR RIMM"/>
    <property type="match status" value="1"/>
</dbReference>
<evidence type="ECO:0000313" key="8">
    <source>
        <dbReference type="EMBL" id="MBB6097257.1"/>
    </source>
</evidence>
<evidence type="ECO:0000256" key="4">
    <source>
        <dbReference type="ARBA" id="ARBA00023186"/>
    </source>
</evidence>
<protein>
    <recommendedName>
        <fullName evidence="5">Ribosome maturation factor RimM</fullName>
    </recommendedName>
</protein>
<dbReference type="InterPro" id="IPR036976">
    <property type="entry name" value="RimM_N_sf"/>
</dbReference>
<comment type="subunit">
    <text evidence="5">Binds ribosomal protein uS19.</text>
</comment>
<dbReference type="Proteomes" id="UP000569951">
    <property type="component" value="Unassembled WGS sequence"/>
</dbReference>
<evidence type="ECO:0000259" key="6">
    <source>
        <dbReference type="Pfam" id="PF01782"/>
    </source>
</evidence>
<dbReference type="GO" id="GO:0042274">
    <property type="term" value="P:ribosomal small subunit biogenesis"/>
    <property type="evidence" value="ECO:0007669"/>
    <property type="project" value="UniProtKB-UniRule"/>
</dbReference>
<reference evidence="8 9" key="1">
    <citation type="submission" date="2020-08" db="EMBL/GenBank/DDBJ databases">
        <title>Genomic Encyclopedia of Type Strains, Phase IV (KMG-IV): sequencing the most valuable type-strain genomes for metagenomic binning, comparative biology and taxonomic classification.</title>
        <authorList>
            <person name="Goeker M."/>
        </authorList>
    </citation>
    <scope>NUCLEOTIDE SEQUENCE [LARGE SCALE GENOMIC DNA]</scope>
    <source>
        <strain evidence="8 9">DSM 21458</strain>
    </source>
</reference>
<evidence type="ECO:0000313" key="9">
    <source>
        <dbReference type="Proteomes" id="UP000569951"/>
    </source>
</evidence>
<evidence type="ECO:0000256" key="5">
    <source>
        <dbReference type="HAMAP-Rule" id="MF_00014"/>
    </source>
</evidence>
<dbReference type="GO" id="GO:0006364">
    <property type="term" value="P:rRNA processing"/>
    <property type="evidence" value="ECO:0007669"/>
    <property type="project" value="UniProtKB-UniRule"/>
</dbReference>
<keyword evidence="4 5" id="KW-0143">Chaperone</keyword>
<feature type="domain" description="PRC-barrel" evidence="7">
    <location>
        <begin position="90"/>
        <end position="160"/>
    </location>
</feature>
<comment type="function">
    <text evidence="5">An accessory protein needed during the final step in the assembly of 30S ribosomal subunit, possibly for assembly of the head region. Essential for efficient processing of 16S rRNA. May be needed both before and after RbfA during the maturation of 16S rRNA. It has affinity for free ribosomal 30S subunits but not for 70S ribosomes.</text>
</comment>
<dbReference type="Pfam" id="PF05239">
    <property type="entry name" value="PRC"/>
    <property type="match status" value="1"/>
</dbReference>
<dbReference type="InterPro" id="IPR009000">
    <property type="entry name" value="Transl_B-barrel_sf"/>
</dbReference>
<keyword evidence="2 5" id="KW-0690">Ribosome biogenesis</keyword>
<comment type="subcellular location">
    <subcellularLocation>
        <location evidence="5">Cytoplasm</location>
    </subcellularLocation>
</comment>
<comment type="domain">
    <text evidence="5">The PRC barrel domain binds ribosomal protein uS19.</text>
</comment>
<dbReference type="GO" id="GO:0005737">
    <property type="term" value="C:cytoplasm"/>
    <property type="evidence" value="ECO:0007669"/>
    <property type="project" value="UniProtKB-SubCell"/>
</dbReference>
<dbReference type="Gene3D" id="2.30.30.240">
    <property type="entry name" value="PRC-barrel domain"/>
    <property type="match status" value="1"/>
</dbReference>
<evidence type="ECO:0000259" key="7">
    <source>
        <dbReference type="Pfam" id="PF05239"/>
    </source>
</evidence>
<dbReference type="AlphaFoldDB" id="A0A841HV56"/>
<dbReference type="HAMAP" id="MF_00014">
    <property type="entry name" value="Ribosome_mat_RimM"/>
    <property type="match status" value="1"/>
</dbReference>
<dbReference type="Gene3D" id="2.40.30.60">
    <property type="entry name" value="RimM"/>
    <property type="match status" value="1"/>
</dbReference>
<feature type="domain" description="RimM N-terminal" evidence="6">
    <location>
        <begin position="7"/>
        <end position="83"/>
    </location>
</feature>
<dbReference type="NCBIfam" id="TIGR02273">
    <property type="entry name" value="16S_RimM"/>
    <property type="match status" value="1"/>
</dbReference>
<dbReference type="InterPro" id="IPR002676">
    <property type="entry name" value="RimM_N"/>
</dbReference>
<dbReference type="PANTHER" id="PTHR33692">
    <property type="entry name" value="RIBOSOME MATURATION FACTOR RIMM"/>
    <property type="match status" value="1"/>
</dbReference>
<organism evidence="8 9">
    <name type="scientific">Deinobacterium chartae</name>
    <dbReference type="NCBI Taxonomy" id="521158"/>
    <lineage>
        <taxon>Bacteria</taxon>
        <taxon>Thermotogati</taxon>
        <taxon>Deinococcota</taxon>
        <taxon>Deinococci</taxon>
        <taxon>Deinococcales</taxon>
        <taxon>Deinococcaceae</taxon>
        <taxon>Deinobacterium</taxon>
    </lineage>
</organism>
<dbReference type="NCBIfam" id="NF010403">
    <property type="entry name" value="PRK13829.1"/>
    <property type="match status" value="1"/>
</dbReference>
<dbReference type="Pfam" id="PF01782">
    <property type="entry name" value="RimM"/>
    <property type="match status" value="1"/>
</dbReference>
<dbReference type="RefSeq" id="WP_183984491.1">
    <property type="nucleotide sequence ID" value="NZ_JACHHG010000002.1"/>
</dbReference>
<sequence>MSDLIEIGRVTGTFGVNGTLKVIAAGDPQRLLGLETVTLEGSGTLRVRRIDPNGPGVLLQLMGIADRSAAEELRGKRVYAREADLPPLEEGEYYYHDLIGLPVRSPAGEELGRVEAVQDLGYQDLLEVRRGLKLVLVPLQAPYVEVRPGEAIVVDAPEGLL</sequence>
<dbReference type="InterPro" id="IPR011033">
    <property type="entry name" value="PRC_barrel-like_sf"/>
</dbReference>
<dbReference type="InterPro" id="IPR027275">
    <property type="entry name" value="PRC-brl_dom"/>
</dbReference>
<dbReference type="SUPFAM" id="SSF50346">
    <property type="entry name" value="PRC-barrel domain"/>
    <property type="match status" value="1"/>
</dbReference>
<name>A0A841HV56_9DEIO</name>
<dbReference type="EMBL" id="JACHHG010000002">
    <property type="protein sequence ID" value="MBB6097257.1"/>
    <property type="molecule type" value="Genomic_DNA"/>
</dbReference>
<gene>
    <name evidence="5" type="primary">rimM</name>
    <name evidence="8" type="ORF">HNR42_000671</name>
</gene>
<dbReference type="GO" id="GO:0005840">
    <property type="term" value="C:ribosome"/>
    <property type="evidence" value="ECO:0007669"/>
    <property type="project" value="InterPro"/>
</dbReference>
<comment type="caution">
    <text evidence="8">The sequence shown here is derived from an EMBL/GenBank/DDBJ whole genome shotgun (WGS) entry which is preliminary data.</text>
</comment>
<accession>A0A841HV56</accession>
<dbReference type="InterPro" id="IPR011961">
    <property type="entry name" value="RimM"/>
</dbReference>
<dbReference type="SUPFAM" id="SSF50447">
    <property type="entry name" value="Translation proteins"/>
    <property type="match status" value="1"/>
</dbReference>
<keyword evidence="9" id="KW-1185">Reference proteome</keyword>
<comment type="similarity">
    <text evidence="5">Belongs to the RimM family.</text>
</comment>
<proteinExistence type="inferred from homology"/>
<keyword evidence="3 5" id="KW-0698">rRNA processing</keyword>
<evidence type="ECO:0000256" key="1">
    <source>
        <dbReference type="ARBA" id="ARBA00022490"/>
    </source>
</evidence>
<evidence type="ECO:0000256" key="3">
    <source>
        <dbReference type="ARBA" id="ARBA00022552"/>
    </source>
</evidence>
<keyword evidence="1 5" id="KW-0963">Cytoplasm</keyword>